<name>A0A418WE24_9PROT</name>
<organism evidence="2 3">
    <name type="scientific">Oleomonas cavernae</name>
    <dbReference type="NCBI Taxonomy" id="2320859"/>
    <lineage>
        <taxon>Bacteria</taxon>
        <taxon>Pseudomonadati</taxon>
        <taxon>Pseudomonadota</taxon>
        <taxon>Alphaproteobacteria</taxon>
        <taxon>Acetobacterales</taxon>
        <taxon>Acetobacteraceae</taxon>
        <taxon>Oleomonas</taxon>
    </lineage>
</organism>
<protein>
    <submittedName>
        <fullName evidence="2">Nuclear transport factor 2 family protein</fullName>
    </submittedName>
</protein>
<dbReference type="RefSeq" id="WP_119778836.1">
    <property type="nucleotide sequence ID" value="NZ_QYUK01000011.1"/>
</dbReference>
<dbReference type="AlphaFoldDB" id="A0A418WE24"/>
<dbReference type="Pfam" id="PF20409">
    <property type="entry name" value="SnoaL_5"/>
    <property type="match status" value="1"/>
</dbReference>
<dbReference type="Proteomes" id="UP000284605">
    <property type="component" value="Unassembled WGS sequence"/>
</dbReference>
<comment type="caution">
    <text evidence="2">The sequence shown here is derived from an EMBL/GenBank/DDBJ whole genome shotgun (WGS) entry which is preliminary data.</text>
</comment>
<evidence type="ECO:0000313" key="2">
    <source>
        <dbReference type="EMBL" id="RJF88199.1"/>
    </source>
</evidence>
<dbReference type="InterPro" id="IPR032710">
    <property type="entry name" value="NTF2-like_dom_sf"/>
</dbReference>
<reference evidence="2 3" key="1">
    <citation type="submission" date="2018-09" db="EMBL/GenBank/DDBJ databases">
        <authorList>
            <person name="Zhu H."/>
        </authorList>
    </citation>
    <scope>NUCLEOTIDE SEQUENCE [LARGE SCALE GENOMIC DNA]</scope>
    <source>
        <strain evidence="2 3">K1W22B-8</strain>
    </source>
</reference>
<proteinExistence type="predicted"/>
<gene>
    <name evidence="2" type="ORF">D3874_15225</name>
</gene>
<dbReference type="Gene3D" id="3.10.450.50">
    <property type="match status" value="1"/>
</dbReference>
<dbReference type="EMBL" id="QYUK01000011">
    <property type="protein sequence ID" value="RJF88199.1"/>
    <property type="molecule type" value="Genomic_DNA"/>
</dbReference>
<keyword evidence="3" id="KW-1185">Reference proteome</keyword>
<feature type="domain" description="SnoaL-like" evidence="1">
    <location>
        <begin position="1"/>
        <end position="116"/>
    </location>
</feature>
<sequence length="121" mass="13715">MDTQAVAKAFTEMCAKGEFDEAGAKYWSDDVVSREPMPGDMAEVKGRQAVEAKGQWWYANNTIHEVKVEGPYVFGHEFAVRFLMDFTPKDGQRMKMDELGVYTVKDGKIVDERFFYGGPIS</sequence>
<dbReference type="InterPro" id="IPR046860">
    <property type="entry name" value="SnoaL_5"/>
</dbReference>
<accession>A0A418WE24</accession>
<dbReference type="SUPFAM" id="SSF54427">
    <property type="entry name" value="NTF2-like"/>
    <property type="match status" value="1"/>
</dbReference>
<evidence type="ECO:0000313" key="3">
    <source>
        <dbReference type="Proteomes" id="UP000284605"/>
    </source>
</evidence>
<evidence type="ECO:0000259" key="1">
    <source>
        <dbReference type="Pfam" id="PF20409"/>
    </source>
</evidence>
<dbReference type="OrthoDB" id="336094at2"/>